<protein>
    <recommendedName>
        <fullName evidence="1">ORC1/DEAH AAA+ ATPase domain-containing protein</fullName>
    </recommendedName>
</protein>
<dbReference type="InterPro" id="IPR049945">
    <property type="entry name" value="AAA_22"/>
</dbReference>
<evidence type="ECO:0000313" key="2">
    <source>
        <dbReference type="EMBL" id="KJF16148.1"/>
    </source>
</evidence>
<dbReference type="Gene3D" id="3.40.50.300">
    <property type="entry name" value="P-loop containing nucleotide triphosphate hydrolases"/>
    <property type="match status" value="1"/>
</dbReference>
<name>A0A0D8HDZ1_9ACTN</name>
<sequence length="1109" mass="123303">MSSRPRKKVSLSNNYLSQRIDFRSASVSTQALHGSETFYIVTSKILKTKGAFSLTGALGTGKSAYLVSLLNFLEDPSSTLPRGLKSSYKNELKRLKNEISDSFEIITIICDGTPISSALLQELSILTSSNLNFDQDDQDLKARLLDAMVSSRKSIVIALDEFGRFLEGCANLPNELALIQDLAEIAARAGGKLTVVTALHQAVGHYVRNYSGEAELEFQKLQGRFTDIPFNYSTAEYLELIASANAHVLSGESSSHDGRSASVAAKIIDIPLPDTETLLKKLPRFEPLCLVSLILVAQSEIGQNLRTVTLLVGQAFEKSREAGRQFFLPDLYDLIGKSLRSQLVNSRLSTEFALSEDSLETLRQKGGSELETLVLKSISILQLFGASVSLFPSPEVVAISLAQDEKDVNEALESLRNAGIVNYKKFSNSYTLWDRSDFDLEQRLVEARASNIPLDIAFDAVNKLNIPVLASRHLYETGNQRWFKTQVTCMESFEDAVHKTEDTTFGTLYVLIMQGNSYLADAPSKAIRKSKSNSSQLSLNHSKTYHASQIQNTVVEAKRVDFAVTALEDDELLDALYDFAALMEIEKTSAELAYDRVARRVFRERILELESKFKVAMARHLRNAEWTTKTSRSEGFVKVRGSLRTIASSIADYAYGSAPLIKNELINRNNISSSAVAARNILCRRIFTSGGKQRLGIEGYPAEGGLYDSVIHPSAVHLKPKGQELGNNFSIGPNDPSNLTPAFNHAISIIRASDTSSPIGIQIIYDEWKRIPFGISEGLLPLLMCLFIAANTDKVIFYRDGIFRPNVDDVEIDYLLKDPKSISVRWHESLPIETNLREVYRTIINALSTELSPNASLLAVARHYVAFFDSLPKWVSRTMKLSRDAIAIRNALKRANNPIELLNFDLPRALTGNLPTSRNFNLAQFKDALISGLLELQDAFETQLQGFSKLIESRLIQGAFEQTTLRCDGIAGLSGDMRFESLLNNLRNYDGSFETSVKVLQSVIGKPVDNITDADFEIANLKILEEIERFKHLEVFSKYRDLSTTRSSIAIAIGPNERGVAELFTFEPSNSELEIVHQVRDLLSNFINELDMNKDVITLALIETIKKLA</sequence>
<dbReference type="Pfam" id="PF13401">
    <property type="entry name" value="AAA_22"/>
    <property type="match status" value="1"/>
</dbReference>
<keyword evidence="3" id="KW-1185">Reference proteome</keyword>
<reference evidence="2 3" key="1">
    <citation type="submission" date="2015-01" db="EMBL/GenBank/DDBJ databases">
        <title>Draft genome of the acidophilic iron oxidizer Acidithrix ferrooxidans strain Py-F3.</title>
        <authorList>
            <person name="Poehlein A."/>
            <person name="Eisen S."/>
            <person name="Schloemann M."/>
            <person name="Johnson B.D."/>
            <person name="Daniel R."/>
            <person name="Muehling M."/>
        </authorList>
    </citation>
    <scope>NUCLEOTIDE SEQUENCE [LARGE SCALE GENOMIC DNA]</scope>
    <source>
        <strain evidence="2 3">Py-F3</strain>
    </source>
</reference>
<dbReference type="STRING" id="1280514.AXFE_29960"/>
<dbReference type="InterPro" id="IPR027417">
    <property type="entry name" value="P-loop_NTPase"/>
</dbReference>
<comment type="caution">
    <text evidence="2">The sequence shown here is derived from an EMBL/GenBank/DDBJ whole genome shotgun (WGS) entry which is preliminary data.</text>
</comment>
<gene>
    <name evidence="2" type="ORF">AXFE_29960</name>
</gene>
<feature type="domain" description="ORC1/DEAH AAA+ ATPase" evidence="1">
    <location>
        <begin position="48"/>
        <end position="190"/>
    </location>
</feature>
<evidence type="ECO:0000313" key="3">
    <source>
        <dbReference type="Proteomes" id="UP000032360"/>
    </source>
</evidence>
<dbReference type="EMBL" id="JXYS01000096">
    <property type="protein sequence ID" value="KJF16148.1"/>
    <property type="molecule type" value="Genomic_DNA"/>
</dbReference>
<dbReference type="AlphaFoldDB" id="A0A0D8HDZ1"/>
<dbReference type="SUPFAM" id="SSF52540">
    <property type="entry name" value="P-loop containing nucleoside triphosphate hydrolases"/>
    <property type="match status" value="1"/>
</dbReference>
<dbReference type="GO" id="GO:0016887">
    <property type="term" value="F:ATP hydrolysis activity"/>
    <property type="evidence" value="ECO:0007669"/>
    <property type="project" value="InterPro"/>
</dbReference>
<proteinExistence type="predicted"/>
<dbReference type="Proteomes" id="UP000032360">
    <property type="component" value="Unassembled WGS sequence"/>
</dbReference>
<evidence type="ECO:0000259" key="1">
    <source>
        <dbReference type="Pfam" id="PF13401"/>
    </source>
</evidence>
<organism evidence="2 3">
    <name type="scientific">Acidithrix ferrooxidans</name>
    <dbReference type="NCBI Taxonomy" id="1280514"/>
    <lineage>
        <taxon>Bacteria</taxon>
        <taxon>Bacillati</taxon>
        <taxon>Actinomycetota</taxon>
        <taxon>Acidimicrobiia</taxon>
        <taxon>Acidimicrobiales</taxon>
        <taxon>Acidimicrobiaceae</taxon>
        <taxon>Acidithrix</taxon>
    </lineage>
</organism>
<accession>A0A0D8HDZ1</accession>